<feature type="domain" description="C2H2-type" evidence="2">
    <location>
        <begin position="294"/>
        <end position="316"/>
    </location>
</feature>
<gene>
    <name evidence="3" type="ORF">URODEC1_LOCUS108669</name>
</gene>
<feature type="domain" description="C2H2-type" evidence="2">
    <location>
        <begin position="471"/>
        <end position="493"/>
    </location>
</feature>
<sequence>MEFKHGFAPALHCLCSHRESKPAPFSSLLLALPWSRSCRQIDSMEFFAGRDFAAAASGDGGDGGRRFPEPPQHGDSPMLVIRDALLSQLHKDRLRQEIIMAELAKIERAMAVRSADAAGRPANDPVPFPSDEQFMPHGGGAAGAGRGAVGADGGVHDLKKEDGVVHEGAESKPEKKTAMEDLAGGCFKTCCSAGKAAGQENAAHDECKVQESSETLLPKKTPPPSIKWSCSICQAKATSEGMLQQHFAGQKHQSKVAALLSKRNVNCQKAAPTAEQARNVRQYAAEKQHPTWLCRFCQSKCTCKSDMENHLRGKRHRAKVQALLEECKNMVRNLGSTETKLDLNNVIQDEENPAPTWNCSLCQAKCTRQSELENHLKGKRHQLNFLVLQVEAQQYLSDWGCSICQAKCKSASQFEDHCSGRGHQQKIALLKGGTNARSSDFQAAKKPPSDGASSKGGSSEEMATQKTLYFCKLCNLHCNSKNTLAEHRQGKKHTEKVEKRMSLSYCTVCKLQCNSEKMLAHHCTGKAHLAKVNGC</sequence>
<dbReference type="PROSITE" id="PS00028">
    <property type="entry name" value="ZINC_FINGER_C2H2_1"/>
    <property type="match status" value="3"/>
</dbReference>
<dbReference type="AlphaFoldDB" id="A0ABC9FV71"/>
<dbReference type="InterPro" id="IPR003604">
    <property type="entry name" value="Matrin/U1-like-C_Znf_C2H2"/>
</dbReference>
<dbReference type="PANTHER" id="PTHR47487:SF19">
    <property type="entry name" value="ZINC FINGER PROTEIN 346"/>
    <property type="match status" value="1"/>
</dbReference>
<dbReference type="SUPFAM" id="SSF57667">
    <property type="entry name" value="beta-beta-alpha zinc fingers"/>
    <property type="match status" value="6"/>
</dbReference>
<name>A0ABC9FV71_9POAL</name>
<dbReference type="InterPro" id="IPR036236">
    <property type="entry name" value="Znf_C2H2_sf"/>
</dbReference>
<dbReference type="PANTHER" id="PTHR47487">
    <property type="entry name" value="OS06G0651300 PROTEIN-RELATED"/>
    <property type="match status" value="1"/>
</dbReference>
<dbReference type="SMART" id="SM00355">
    <property type="entry name" value="ZnF_C2H2"/>
    <property type="match status" value="6"/>
</dbReference>
<dbReference type="EMBL" id="OZ075117">
    <property type="protein sequence ID" value="CAL5081489.1"/>
    <property type="molecule type" value="Genomic_DNA"/>
</dbReference>
<feature type="region of interest" description="Disordered" evidence="1">
    <location>
        <begin position="438"/>
        <end position="459"/>
    </location>
</feature>
<evidence type="ECO:0000256" key="1">
    <source>
        <dbReference type="SAM" id="MobiDB-lite"/>
    </source>
</evidence>
<evidence type="ECO:0000259" key="2">
    <source>
        <dbReference type="PROSITE" id="PS00028"/>
    </source>
</evidence>
<feature type="domain" description="C2H2-type" evidence="2">
    <location>
        <begin position="359"/>
        <end position="381"/>
    </location>
</feature>
<dbReference type="InterPro" id="IPR013087">
    <property type="entry name" value="Znf_C2H2_type"/>
</dbReference>
<dbReference type="Proteomes" id="UP001497457">
    <property type="component" value="Chromosome 7b"/>
</dbReference>
<organism evidence="3 4">
    <name type="scientific">Urochloa decumbens</name>
    <dbReference type="NCBI Taxonomy" id="240449"/>
    <lineage>
        <taxon>Eukaryota</taxon>
        <taxon>Viridiplantae</taxon>
        <taxon>Streptophyta</taxon>
        <taxon>Embryophyta</taxon>
        <taxon>Tracheophyta</taxon>
        <taxon>Spermatophyta</taxon>
        <taxon>Magnoliopsida</taxon>
        <taxon>Liliopsida</taxon>
        <taxon>Poales</taxon>
        <taxon>Poaceae</taxon>
        <taxon>PACMAD clade</taxon>
        <taxon>Panicoideae</taxon>
        <taxon>Panicodae</taxon>
        <taxon>Paniceae</taxon>
        <taxon>Melinidinae</taxon>
        <taxon>Urochloa</taxon>
    </lineage>
</organism>
<proteinExistence type="predicted"/>
<evidence type="ECO:0000313" key="4">
    <source>
        <dbReference type="Proteomes" id="UP001497457"/>
    </source>
</evidence>
<reference evidence="3" key="1">
    <citation type="submission" date="2024-10" db="EMBL/GenBank/DDBJ databases">
        <authorList>
            <person name="Ryan C."/>
        </authorList>
    </citation>
    <scope>NUCLEOTIDE SEQUENCE [LARGE SCALE GENOMIC DNA]</scope>
</reference>
<accession>A0ABC9FV71</accession>
<protein>
    <recommendedName>
        <fullName evidence="2">C2H2-type domain-containing protein</fullName>
    </recommendedName>
</protein>
<dbReference type="Pfam" id="PF12874">
    <property type="entry name" value="zf-met"/>
    <property type="match status" value="6"/>
</dbReference>
<dbReference type="SMART" id="SM00451">
    <property type="entry name" value="ZnF_U1"/>
    <property type="match status" value="6"/>
</dbReference>
<dbReference type="Gene3D" id="3.30.160.60">
    <property type="entry name" value="Classic Zinc Finger"/>
    <property type="match status" value="6"/>
</dbReference>
<feature type="region of interest" description="Disordered" evidence="1">
    <location>
        <begin position="56"/>
        <end position="75"/>
    </location>
</feature>
<evidence type="ECO:0000313" key="3">
    <source>
        <dbReference type="EMBL" id="CAL5081489.1"/>
    </source>
</evidence>
<keyword evidence="4" id="KW-1185">Reference proteome</keyword>